<accession>A0ABX3A1Z4</accession>
<sequence length="265" mass="30293">MLRVKRDAQYHYISNKGRILFLDAETTSLIGKLIKNKDGVIADGNLLNVFKFPLGFRKAARDIMSIKLGKKSSVKSYGLLFSKDIFFMATIEREPLVDSGKIIGVVHKVDAGIDQFSTNECFLNIGSICYNNERFSSTDLKILFLLAQFENIKAKEISTIIDVKMRTAYMYKYDLLNKLRDTFGYDDDVDYNDCLNKLFHVKVCEGGHATVLPAEELGQYYKKLSKRRMQKDILPCENNFKFLDDSDPSYLSNIIVANKKVNIDN</sequence>
<dbReference type="RefSeq" id="WP_069312265.1">
    <property type="nucleotide sequence ID" value="NZ_MDTU01000001.1"/>
</dbReference>
<name>A0ABX3A1Z4_9GAMM</name>
<protein>
    <recommendedName>
        <fullName evidence="3">HTH luxR-type domain-containing protein</fullName>
    </recommendedName>
</protein>
<keyword evidence="2" id="KW-1185">Reference proteome</keyword>
<organism evidence="1 2">
    <name type="scientific">Piscirickettsia litoralis</name>
    <dbReference type="NCBI Taxonomy" id="1891921"/>
    <lineage>
        <taxon>Bacteria</taxon>
        <taxon>Pseudomonadati</taxon>
        <taxon>Pseudomonadota</taxon>
        <taxon>Gammaproteobacteria</taxon>
        <taxon>Thiotrichales</taxon>
        <taxon>Piscirickettsiaceae</taxon>
        <taxon>Piscirickettsia</taxon>
    </lineage>
</organism>
<evidence type="ECO:0000313" key="1">
    <source>
        <dbReference type="EMBL" id="ODN42468.1"/>
    </source>
</evidence>
<dbReference type="Proteomes" id="UP000094329">
    <property type="component" value="Unassembled WGS sequence"/>
</dbReference>
<reference evidence="1 2" key="1">
    <citation type="submission" date="2016-08" db="EMBL/GenBank/DDBJ databases">
        <title>Draft genome sequence of Candidatus Piscirickettsia litoralis, from seawater.</title>
        <authorList>
            <person name="Wan X."/>
            <person name="Lee A.J."/>
            <person name="Hou S."/>
            <person name="Donachie S.P."/>
        </authorList>
    </citation>
    <scope>NUCLEOTIDE SEQUENCE [LARGE SCALE GENOMIC DNA]</scope>
    <source>
        <strain evidence="1 2">Y2</strain>
    </source>
</reference>
<proteinExistence type="predicted"/>
<evidence type="ECO:0000313" key="2">
    <source>
        <dbReference type="Proteomes" id="UP000094329"/>
    </source>
</evidence>
<dbReference type="EMBL" id="MDTU01000001">
    <property type="protein sequence ID" value="ODN42468.1"/>
    <property type="molecule type" value="Genomic_DNA"/>
</dbReference>
<comment type="caution">
    <text evidence="1">The sequence shown here is derived from an EMBL/GenBank/DDBJ whole genome shotgun (WGS) entry which is preliminary data.</text>
</comment>
<gene>
    <name evidence="1" type="ORF">BGC07_05415</name>
</gene>
<evidence type="ECO:0008006" key="3">
    <source>
        <dbReference type="Google" id="ProtNLM"/>
    </source>
</evidence>